<comment type="subcellular location">
    <subcellularLocation>
        <location evidence="1">Membrane</location>
        <topology evidence="1">Multi-pass membrane protein</topology>
    </subcellularLocation>
</comment>
<evidence type="ECO:0000256" key="6">
    <source>
        <dbReference type="PIRSR" id="PIRSR604254-1"/>
    </source>
</evidence>
<dbReference type="EMBL" id="SPRC01000041">
    <property type="protein sequence ID" value="TIB76833.1"/>
    <property type="molecule type" value="Genomic_DNA"/>
</dbReference>
<feature type="transmembrane region" description="Helical" evidence="7">
    <location>
        <begin position="242"/>
        <end position="262"/>
    </location>
</feature>
<keyword evidence="4 7" id="KW-1133">Transmembrane helix</keyword>
<feature type="transmembrane region" description="Helical" evidence="7">
    <location>
        <begin position="210"/>
        <end position="230"/>
    </location>
</feature>
<dbReference type="PANTHER" id="PTHR20855:SF52">
    <property type="entry name" value="ADIPONECTIN RECEPTOR PROTEIN"/>
    <property type="match status" value="1"/>
</dbReference>
<feature type="transmembrane region" description="Helical" evidence="7">
    <location>
        <begin position="176"/>
        <end position="198"/>
    </location>
</feature>
<protein>
    <submittedName>
        <fullName evidence="8">HlyIII-domain-containing protein</fullName>
    </submittedName>
</protein>
<feature type="binding site" evidence="6">
    <location>
        <position position="286"/>
    </location>
    <ligand>
        <name>Zn(2+)</name>
        <dbReference type="ChEBI" id="CHEBI:29105"/>
    </ligand>
</feature>
<evidence type="ECO:0000256" key="2">
    <source>
        <dbReference type="ARBA" id="ARBA00007018"/>
    </source>
</evidence>
<evidence type="ECO:0000256" key="1">
    <source>
        <dbReference type="ARBA" id="ARBA00004141"/>
    </source>
</evidence>
<feature type="transmembrane region" description="Helical" evidence="7">
    <location>
        <begin position="135"/>
        <end position="156"/>
    </location>
</feature>
<name>A0A4T0M2N7_9BASI</name>
<accession>A0A4T0M2N7</accession>
<keyword evidence="3 7" id="KW-0812">Transmembrane</keyword>
<comment type="similarity">
    <text evidence="2">Belongs to the ADIPOR family.</text>
</comment>
<sequence length="319" mass="36501">MRRRATKEEVNKKSTKPNGLLTYNDIPEWMKDNNFITHGYRPVSHSVKQSLRSIFNSIHNESLNIHSHLWGAIFFLLALVAISTDTFHRKHPNYGWKDYLGFTIFILSAITCLSFSFLYHTFSNHSKEFANTWHALDYAGICILIAGSVRILLPLYPDLHHLQFVPCLYYGFYCSPAFQIFYIASMLIASSVALYIVLHPHYRRPAFRKARTTVFIALGLSGILPITHAIANDGLGVMRTMALDYVVLSGMMYILGATIYACRFPEAYLSHKFNFSYVGASHQIFHFFVVAAAVCHYLAIRSSQSFYGDPEFDYCHAYK</sequence>
<feature type="transmembrane region" description="Helical" evidence="7">
    <location>
        <begin position="69"/>
        <end position="87"/>
    </location>
</feature>
<proteinExistence type="inferred from homology"/>
<dbReference type="Proteomes" id="UP000310685">
    <property type="component" value="Unassembled WGS sequence"/>
</dbReference>
<evidence type="ECO:0000313" key="9">
    <source>
        <dbReference type="Proteomes" id="UP000310685"/>
    </source>
</evidence>
<dbReference type="InterPro" id="IPR004254">
    <property type="entry name" value="AdipoR/HlyIII-related"/>
</dbReference>
<dbReference type="GO" id="GO:0006882">
    <property type="term" value="P:intracellular zinc ion homeostasis"/>
    <property type="evidence" value="ECO:0007669"/>
    <property type="project" value="TreeGrafter"/>
</dbReference>
<keyword evidence="6" id="KW-0479">Metal-binding</keyword>
<keyword evidence="6" id="KW-0862">Zinc</keyword>
<evidence type="ECO:0000256" key="7">
    <source>
        <dbReference type="SAM" id="Phobius"/>
    </source>
</evidence>
<dbReference type="GO" id="GO:0038023">
    <property type="term" value="F:signaling receptor activity"/>
    <property type="evidence" value="ECO:0007669"/>
    <property type="project" value="TreeGrafter"/>
</dbReference>
<evidence type="ECO:0000256" key="5">
    <source>
        <dbReference type="ARBA" id="ARBA00023136"/>
    </source>
</evidence>
<comment type="caution">
    <text evidence="8">The sequence shown here is derived from an EMBL/GenBank/DDBJ whole genome shotgun (WGS) entry which is preliminary data.</text>
</comment>
<feature type="transmembrane region" description="Helical" evidence="7">
    <location>
        <begin position="99"/>
        <end position="123"/>
    </location>
</feature>
<evidence type="ECO:0000313" key="8">
    <source>
        <dbReference type="EMBL" id="TIB76833.1"/>
    </source>
</evidence>
<dbReference type="GO" id="GO:0046872">
    <property type="term" value="F:metal ion binding"/>
    <property type="evidence" value="ECO:0007669"/>
    <property type="project" value="UniProtKB-KW"/>
</dbReference>
<organism evidence="8 9">
    <name type="scientific">Wallemia mellicola</name>
    <dbReference type="NCBI Taxonomy" id="1708541"/>
    <lineage>
        <taxon>Eukaryota</taxon>
        <taxon>Fungi</taxon>
        <taxon>Dikarya</taxon>
        <taxon>Basidiomycota</taxon>
        <taxon>Wallemiomycotina</taxon>
        <taxon>Wallemiomycetes</taxon>
        <taxon>Wallemiales</taxon>
        <taxon>Wallemiaceae</taxon>
        <taxon>Wallemia</taxon>
    </lineage>
</organism>
<dbReference type="Pfam" id="PF03006">
    <property type="entry name" value="HlyIII"/>
    <property type="match status" value="1"/>
</dbReference>
<reference evidence="8 9" key="1">
    <citation type="submission" date="2019-03" db="EMBL/GenBank/DDBJ databases">
        <title>Sequencing 25 genomes of Wallemia mellicola.</title>
        <authorList>
            <person name="Gostincar C."/>
        </authorList>
    </citation>
    <scope>NUCLEOTIDE SEQUENCE [LARGE SCALE GENOMIC DNA]</scope>
    <source>
        <strain evidence="8 9">EXF-6152</strain>
    </source>
</reference>
<keyword evidence="5 7" id="KW-0472">Membrane</keyword>
<feature type="binding site" evidence="6">
    <location>
        <position position="120"/>
    </location>
    <ligand>
        <name>Zn(2+)</name>
        <dbReference type="ChEBI" id="CHEBI:29105"/>
    </ligand>
</feature>
<dbReference type="AlphaFoldDB" id="A0A4T0M2N7"/>
<gene>
    <name evidence="8" type="ORF">E3Q22_03374</name>
</gene>
<feature type="transmembrane region" description="Helical" evidence="7">
    <location>
        <begin position="283"/>
        <end position="300"/>
    </location>
</feature>
<evidence type="ECO:0000256" key="4">
    <source>
        <dbReference type="ARBA" id="ARBA00022989"/>
    </source>
</evidence>
<dbReference type="PANTHER" id="PTHR20855">
    <property type="entry name" value="ADIPOR/PROGESTIN RECEPTOR-RELATED"/>
    <property type="match status" value="1"/>
</dbReference>
<feature type="binding site" evidence="6">
    <location>
        <position position="282"/>
    </location>
    <ligand>
        <name>Zn(2+)</name>
        <dbReference type="ChEBI" id="CHEBI:29105"/>
    </ligand>
</feature>
<evidence type="ECO:0000256" key="3">
    <source>
        <dbReference type="ARBA" id="ARBA00022692"/>
    </source>
</evidence>
<dbReference type="GO" id="GO:0016020">
    <property type="term" value="C:membrane"/>
    <property type="evidence" value="ECO:0007669"/>
    <property type="project" value="UniProtKB-SubCell"/>
</dbReference>